<protein>
    <recommendedName>
        <fullName evidence="5">TRAF-type domain-containing protein</fullName>
    </recommendedName>
</protein>
<evidence type="ECO:0000313" key="7">
    <source>
        <dbReference type="Proteomes" id="UP000023152"/>
    </source>
</evidence>
<keyword evidence="4" id="KW-0175">Coiled coil</keyword>
<evidence type="ECO:0000256" key="1">
    <source>
        <dbReference type="ARBA" id="ARBA00022723"/>
    </source>
</evidence>
<accession>X6N2L5</accession>
<organism evidence="6 7">
    <name type="scientific">Reticulomyxa filosa</name>
    <dbReference type="NCBI Taxonomy" id="46433"/>
    <lineage>
        <taxon>Eukaryota</taxon>
        <taxon>Sar</taxon>
        <taxon>Rhizaria</taxon>
        <taxon>Retaria</taxon>
        <taxon>Foraminifera</taxon>
        <taxon>Monothalamids</taxon>
        <taxon>Reticulomyxidae</taxon>
        <taxon>Reticulomyxa</taxon>
    </lineage>
</organism>
<dbReference type="Gene3D" id="3.30.40.10">
    <property type="entry name" value="Zinc/RING finger domain, C3HC4 (zinc finger)"/>
    <property type="match status" value="1"/>
</dbReference>
<evidence type="ECO:0000256" key="2">
    <source>
        <dbReference type="ARBA" id="ARBA00022771"/>
    </source>
</evidence>
<dbReference type="Proteomes" id="UP000023152">
    <property type="component" value="Unassembled WGS sequence"/>
</dbReference>
<evidence type="ECO:0000256" key="4">
    <source>
        <dbReference type="SAM" id="Coils"/>
    </source>
</evidence>
<dbReference type="InterPro" id="IPR013083">
    <property type="entry name" value="Znf_RING/FYVE/PHD"/>
</dbReference>
<feature type="coiled-coil region" evidence="4">
    <location>
        <begin position="90"/>
        <end position="124"/>
    </location>
</feature>
<feature type="domain" description="TRAF-type" evidence="5">
    <location>
        <begin position="248"/>
        <end position="275"/>
    </location>
</feature>
<evidence type="ECO:0000259" key="5">
    <source>
        <dbReference type="Pfam" id="PF02176"/>
    </source>
</evidence>
<dbReference type="AlphaFoldDB" id="X6N2L5"/>
<dbReference type="EMBL" id="ASPP01013089">
    <property type="protein sequence ID" value="ETO19969.1"/>
    <property type="molecule type" value="Genomic_DNA"/>
</dbReference>
<sequence>MTTEGPSSQKFFLYFVFPLWSPFLGHSTCVLNSTTTKSYACLTLKFLHLGFILINVPKIEITNYFTYGRKLSLKAQKVGKETIYLFIDAKKVLQRHQKRARDSVKNLENKNEDDNTDATTLSKNCYDRKLLLCNEGRQLASCVCLLCHQVASNAVELICSEHQDHTEPLVVGEACLKQYLKDNKGNCPTQVHEGCQYMNSKFVRRIIDELMILCPRQYEQNVQRNGGSKTKDGATPSTPTCTFQGKIKDLKEHLEHSCSLQKIECTFKKYGCDTDFFLFRSRTARTNTCARPLGYGHQIYSFPGTTTPAI</sequence>
<dbReference type="GO" id="GO:0008270">
    <property type="term" value="F:zinc ion binding"/>
    <property type="evidence" value="ECO:0007669"/>
    <property type="project" value="UniProtKB-KW"/>
</dbReference>
<keyword evidence="2" id="KW-0863">Zinc-finger</keyword>
<reference evidence="6 7" key="1">
    <citation type="journal article" date="2013" name="Curr. Biol.">
        <title>The Genome of the Foraminiferan Reticulomyxa filosa.</title>
        <authorList>
            <person name="Glockner G."/>
            <person name="Hulsmann N."/>
            <person name="Schleicher M."/>
            <person name="Noegel A.A."/>
            <person name="Eichinger L."/>
            <person name="Gallinger C."/>
            <person name="Pawlowski J."/>
            <person name="Sierra R."/>
            <person name="Euteneuer U."/>
            <person name="Pillet L."/>
            <person name="Moustafa A."/>
            <person name="Platzer M."/>
            <person name="Groth M."/>
            <person name="Szafranski K."/>
            <person name="Schliwa M."/>
        </authorList>
    </citation>
    <scope>NUCLEOTIDE SEQUENCE [LARGE SCALE GENOMIC DNA]</scope>
</reference>
<gene>
    <name evidence="6" type="ORF">RFI_17252</name>
</gene>
<keyword evidence="3" id="KW-0862">Zinc</keyword>
<keyword evidence="1" id="KW-0479">Metal-binding</keyword>
<name>X6N2L5_RETFI</name>
<evidence type="ECO:0000256" key="3">
    <source>
        <dbReference type="ARBA" id="ARBA00022833"/>
    </source>
</evidence>
<dbReference type="Pfam" id="PF02176">
    <property type="entry name" value="zf-TRAF"/>
    <property type="match status" value="1"/>
</dbReference>
<dbReference type="InterPro" id="IPR001293">
    <property type="entry name" value="Znf_TRAF"/>
</dbReference>
<comment type="caution">
    <text evidence="6">The sequence shown here is derived from an EMBL/GenBank/DDBJ whole genome shotgun (WGS) entry which is preliminary data.</text>
</comment>
<evidence type="ECO:0000313" key="6">
    <source>
        <dbReference type="EMBL" id="ETO19969.1"/>
    </source>
</evidence>
<keyword evidence="7" id="KW-1185">Reference proteome</keyword>
<proteinExistence type="predicted"/>